<keyword evidence="3" id="KW-0175">Coiled coil</keyword>
<feature type="compositionally biased region" description="Low complexity" evidence="5">
    <location>
        <begin position="918"/>
        <end position="933"/>
    </location>
</feature>
<dbReference type="GO" id="GO:0005524">
    <property type="term" value="F:ATP binding"/>
    <property type="evidence" value="ECO:0007669"/>
    <property type="project" value="UniProtKB-KW"/>
</dbReference>
<evidence type="ECO:0000313" key="6">
    <source>
        <dbReference type="EMBL" id="KAG7175020.1"/>
    </source>
</evidence>
<keyword evidence="7" id="KW-1185">Reference proteome</keyword>
<gene>
    <name evidence="6" type="primary">KIN7G-L</name>
    <name evidence="6" type="ORF">Hamer_G015230</name>
</gene>
<dbReference type="PANTHER" id="PTHR47968">
    <property type="entry name" value="CENTROMERE PROTEIN E"/>
    <property type="match status" value="1"/>
</dbReference>
<dbReference type="InterPro" id="IPR027417">
    <property type="entry name" value="P-loop_NTPase"/>
</dbReference>
<evidence type="ECO:0000256" key="1">
    <source>
        <dbReference type="ARBA" id="ARBA00022741"/>
    </source>
</evidence>
<evidence type="ECO:0000256" key="5">
    <source>
        <dbReference type="SAM" id="MobiDB-lite"/>
    </source>
</evidence>
<dbReference type="InterPro" id="IPR036961">
    <property type="entry name" value="Kinesin_motor_dom_sf"/>
</dbReference>
<dbReference type="GO" id="GO:0007018">
    <property type="term" value="P:microtubule-based movement"/>
    <property type="evidence" value="ECO:0007669"/>
    <property type="project" value="InterPro"/>
</dbReference>
<dbReference type="InterPro" id="IPR027640">
    <property type="entry name" value="Kinesin-like_fam"/>
</dbReference>
<sequence length="951" mass="110149">MFRKSQYKHTEEKESVVKNKDSQAVRSNVYAYIDTGFMLQGLVEWKALSDQAVTQVDPKSARPVGKQYVFDRVFIGDSKIHMYANSLEKHLKDSLSMMHSTAFIMYGRSPIGTMKSKRVFEELFTSFFDQATEDIMSYMREIRTTYSVLRMSCVQVYNEKVEDLLVMDILNDTSAPASGLKLIRDVNGFVEWLGAKTSFVTSTRQILEHTPQNMKDKALNRLNVTTCYLDFVLVAGLQLVPTFTSLLDELKGDPPLTKSLWALHHFVTDPNRDKNELYDSRRSTLTQLLREMLVGKGRSVFLCVCDPSDLKKTQAILRFGSGATQLVQHPCKSNHPFHGSVLHNIISTTTEDMSVLLTNKQLVKDAIEYRDLSKIVKLTQKLHYSKMKEHVTAVKKIINWVFPWNNSMPVQIHRKIRRREHPKKLSIPKDDVYCQQFTERLIKKDFKLENSQPMKVYFPLNMVEPAKVIGPFEDGYAHFHRLLLWLLCHRREFLVYNEDERKYEDGKVYIQSDRTLAKKQPKISFEEAFNIFLQGRARGGQESCSNKQTVKYMGDYWTVCCGEVDGLGLFYSSKVDVIEKWVKKFYWHNPKWLLDKGKISKFYRVMTKIGEKMFGWWADYQFGGIPNIIGGELEGSVVTSLRLFNADELPKLTKAWCRKKPWDPIVCEKYMASLLRFMKMCCSKAPRQVLSFGLRKEGTVLSIKKFLDNKEIINYSCDQILPDDVLKHLYPPPPPPKPGKKRGKKPMVKPQVEKPIPKIRRRPNRPKNIPWRDFKNKTEFSSPDLSPCDPSVEIIFSQRSPLSSDEDFKNKLYRTPLNSHVSELLKEIHPPTKVKKPEVKIRKLVKPEILKKLEKEINPADLILREETELQGLLRKEVYEMLIKVREEERAASKVQKEVLPPSQLRPPPIKKTKYKRLLLSGDSSSPGSCKSGEFNDDDDIYCNQEENMTT</sequence>
<protein>
    <submittedName>
        <fullName evidence="6">Kinesin-like protein KIN-7G-like</fullName>
    </submittedName>
</protein>
<evidence type="ECO:0000256" key="4">
    <source>
        <dbReference type="ARBA" id="ARBA00023175"/>
    </source>
</evidence>
<keyword evidence="1" id="KW-0547">Nucleotide-binding</keyword>
<evidence type="ECO:0000256" key="3">
    <source>
        <dbReference type="ARBA" id="ARBA00023054"/>
    </source>
</evidence>
<dbReference type="Proteomes" id="UP000747542">
    <property type="component" value="Unassembled WGS sequence"/>
</dbReference>
<dbReference type="Gene3D" id="1.20.58.1980">
    <property type="match status" value="1"/>
</dbReference>
<reference evidence="6" key="1">
    <citation type="journal article" date="2021" name="Sci. Adv.">
        <title>The American lobster genome reveals insights on longevity, neural, and immune adaptations.</title>
        <authorList>
            <person name="Polinski J.M."/>
            <person name="Zimin A.V."/>
            <person name="Clark K.F."/>
            <person name="Kohn A.B."/>
            <person name="Sadowski N."/>
            <person name="Timp W."/>
            <person name="Ptitsyn A."/>
            <person name="Khanna P."/>
            <person name="Romanova D.Y."/>
            <person name="Williams P."/>
            <person name="Greenwood S.J."/>
            <person name="Moroz L.L."/>
            <person name="Walt D.R."/>
            <person name="Bodnar A.G."/>
        </authorList>
    </citation>
    <scope>NUCLEOTIDE SEQUENCE</scope>
    <source>
        <strain evidence="6">GMGI-L3</strain>
    </source>
</reference>
<dbReference type="EMBL" id="JAHLQT010006356">
    <property type="protein sequence ID" value="KAG7175020.1"/>
    <property type="molecule type" value="Genomic_DNA"/>
</dbReference>
<dbReference type="AlphaFoldDB" id="A0A8J5TIF5"/>
<feature type="region of interest" description="Disordered" evidence="5">
    <location>
        <begin position="893"/>
        <end position="951"/>
    </location>
</feature>
<dbReference type="SUPFAM" id="SSF52540">
    <property type="entry name" value="P-loop containing nucleoside triphosphate hydrolases"/>
    <property type="match status" value="1"/>
</dbReference>
<organism evidence="6 7">
    <name type="scientific">Homarus americanus</name>
    <name type="common">American lobster</name>
    <dbReference type="NCBI Taxonomy" id="6706"/>
    <lineage>
        <taxon>Eukaryota</taxon>
        <taxon>Metazoa</taxon>
        <taxon>Ecdysozoa</taxon>
        <taxon>Arthropoda</taxon>
        <taxon>Crustacea</taxon>
        <taxon>Multicrustacea</taxon>
        <taxon>Malacostraca</taxon>
        <taxon>Eumalacostraca</taxon>
        <taxon>Eucarida</taxon>
        <taxon>Decapoda</taxon>
        <taxon>Pleocyemata</taxon>
        <taxon>Astacidea</taxon>
        <taxon>Nephropoidea</taxon>
        <taxon>Nephropidae</taxon>
        <taxon>Homarus</taxon>
    </lineage>
</organism>
<dbReference type="Gene3D" id="3.40.850.10">
    <property type="entry name" value="Kinesin motor domain"/>
    <property type="match status" value="1"/>
</dbReference>
<feature type="compositionally biased region" description="Basic residues" evidence="5">
    <location>
        <begin position="738"/>
        <end position="747"/>
    </location>
</feature>
<proteinExistence type="predicted"/>
<feature type="region of interest" description="Disordered" evidence="5">
    <location>
        <begin position="728"/>
        <end position="785"/>
    </location>
</feature>
<accession>A0A8J5TIF5</accession>
<evidence type="ECO:0000256" key="2">
    <source>
        <dbReference type="ARBA" id="ARBA00022840"/>
    </source>
</evidence>
<comment type="caution">
    <text evidence="6">The sequence shown here is derived from an EMBL/GenBank/DDBJ whole genome shotgun (WGS) entry which is preliminary data.</text>
</comment>
<keyword evidence="2" id="KW-0067">ATP-binding</keyword>
<name>A0A8J5TIF5_HOMAM</name>
<keyword evidence="4" id="KW-0505">Motor protein</keyword>
<evidence type="ECO:0000313" key="7">
    <source>
        <dbReference type="Proteomes" id="UP000747542"/>
    </source>
</evidence>
<dbReference type="GO" id="GO:0003777">
    <property type="term" value="F:microtubule motor activity"/>
    <property type="evidence" value="ECO:0007669"/>
    <property type="project" value="InterPro"/>
</dbReference>
<dbReference type="PANTHER" id="PTHR47968:SF75">
    <property type="entry name" value="CENTROMERE-ASSOCIATED PROTEIN E"/>
    <property type="match status" value="1"/>
</dbReference>